<dbReference type="Proteomes" id="UP000007305">
    <property type="component" value="Chromosome 10"/>
</dbReference>
<feature type="domain" description="C2H2-type" evidence="4">
    <location>
        <begin position="132"/>
        <end position="159"/>
    </location>
</feature>
<evidence type="ECO:0000313" key="5">
    <source>
        <dbReference type="EnsemblPlants" id="Zm00001eb429620_P002"/>
    </source>
</evidence>
<feature type="domain" description="C2H2-type" evidence="4">
    <location>
        <begin position="523"/>
        <end position="545"/>
    </location>
</feature>
<dbReference type="Gramene" id="Zm00001eb429620_T002">
    <property type="protein sequence ID" value="Zm00001eb429620_P002"/>
    <property type="gene ID" value="Zm00001eb429620"/>
</dbReference>
<feature type="transmembrane region" description="Helical" evidence="3">
    <location>
        <begin position="45"/>
        <end position="64"/>
    </location>
</feature>
<keyword evidence="1" id="KW-0862">Zinc</keyword>
<feature type="transmembrane region" description="Helical" evidence="3">
    <location>
        <begin position="85"/>
        <end position="106"/>
    </location>
</feature>
<dbReference type="InterPro" id="IPR036236">
    <property type="entry name" value="Znf_C2H2_sf"/>
</dbReference>
<evidence type="ECO:0000256" key="1">
    <source>
        <dbReference type="PROSITE-ProRule" id="PRU00042"/>
    </source>
</evidence>
<keyword evidence="3" id="KW-1133">Transmembrane helix</keyword>
<dbReference type="InParanoid" id="A0A804RKM6"/>
<feature type="domain" description="C2H2-type" evidence="4">
    <location>
        <begin position="398"/>
        <end position="425"/>
    </location>
</feature>
<proteinExistence type="evidence at protein level"/>
<reference evidence="5" key="3">
    <citation type="submission" date="2021-05" db="UniProtKB">
        <authorList>
            <consortium name="EnsemblPlants"/>
        </authorList>
    </citation>
    <scope>IDENTIFICATION</scope>
    <source>
        <strain evidence="5">cv. B73</strain>
    </source>
</reference>
<dbReference type="PANTHER" id="PTHR47068:SF2">
    <property type="entry name" value="OS04G0552400 PROTEIN"/>
    <property type="match status" value="1"/>
</dbReference>
<dbReference type="SUPFAM" id="SSF57667">
    <property type="entry name" value="beta-beta-alpha zinc fingers"/>
    <property type="match status" value="2"/>
</dbReference>
<evidence type="ECO:0000313" key="6">
    <source>
        <dbReference type="Proteomes" id="UP000007305"/>
    </source>
</evidence>
<feature type="compositionally biased region" description="Acidic residues" evidence="2">
    <location>
        <begin position="163"/>
        <end position="174"/>
    </location>
</feature>
<keyword evidence="1" id="KW-0479">Metal-binding</keyword>
<dbReference type="AlphaFoldDB" id="A0A804RKM6"/>
<feature type="region of interest" description="Disordered" evidence="2">
    <location>
        <begin position="163"/>
        <end position="184"/>
    </location>
</feature>
<accession>A0A804RKM6</accession>
<keyword evidence="3" id="KW-0812">Transmembrane</keyword>
<dbReference type="Gene3D" id="3.30.160.60">
    <property type="entry name" value="Classic Zinc Finger"/>
    <property type="match status" value="1"/>
</dbReference>
<dbReference type="EnsemblPlants" id="Zm00001eb429620_T002">
    <property type="protein sequence ID" value="Zm00001eb429620_P002"/>
    <property type="gene ID" value="Zm00001eb429620"/>
</dbReference>
<evidence type="ECO:0000259" key="4">
    <source>
        <dbReference type="PROSITE" id="PS50157"/>
    </source>
</evidence>
<keyword evidence="1" id="KW-0863">Zinc-finger</keyword>
<dbReference type="GO" id="GO:0008270">
    <property type="term" value="F:zinc ion binding"/>
    <property type="evidence" value="ECO:0007669"/>
    <property type="project" value="UniProtKB-KW"/>
</dbReference>
<reference evidence="5" key="2">
    <citation type="submission" date="2019-07" db="EMBL/GenBank/DDBJ databases">
        <authorList>
            <person name="Seetharam A."/>
            <person name="Woodhouse M."/>
            <person name="Cannon E."/>
        </authorList>
    </citation>
    <scope>NUCLEOTIDE SEQUENCE [LARGE SCALE GENOMIC DNA]</scope>
    <source>
        <strain evidence="5">cv. B73</strain>
    </source>
</reference>
<dbReference type="SMART" id="SM00355">
    <property type="entry name" value="ZnF_C2H2"/>
    <property type="match status" value="4"/>
</dbReference>
<protein>
    <recommendedName>
        <fullName evidence="4">C2H2-type domain-containing protein</fullName>
    </recommendedName>
</protein>
<organism evidence="5 6">
    <name type="scientific">Zea mays</name>
    <name type="common">Maize</name>
    <dbReference type="NCBI Taxonomy" id="4577"/>
    <lineage>
        <taxon>Eukaryota</taxon>
        <taxon>Viridiplantae</taxon>
        <taxon>Streptophyta</taxon>
        <taxon>Embryophyta</taxon>
        <taxon>Tracheophyta</taxon>
        <taxon>Spermatophyta</taxon>
        <taxon>Magnoliopsida</taxon>
        <taxon>Liliopsida</taxon>
        <taxon>Poales</taxon>
        <taxon>Poaceae</taxon>
        <taxon>PACMAD clade</taxon>
        <taxon>Panicoideae</taxon>
        <taxon>Andropogonodae</taxon>
        <taxon>Andropogoneae</taxon>
        <taxon>Tripsacinae</taxon>
        <taxon>Zea</taxon>
    </lineage>
</organism>
<feature type="region of interest" description="Disordered" evidence="2">
    <location>
        <begin position="234"/>
        <end position="302"/>
    </location>
</feature>
<evidence type="ECO:0000256" key="3">
    <source>
        <dbReference type="SAM" id="Phobius"/>
    </source>
</evidence>
<evidence type="ECO:0000256" key="2">
    <source>
        <dbReference type="SAM" id="MobiDB-lite"/>
    </source>
</evidence>
<dbReference type="PROSITE" id="PS50157">
    <property type="entry name" value="ZINC_FINGER_C2H2_2"/>
    <property type="match status" value="3"/>
</dbReference>
<feature type="transmembrane region" description="Helical" evidence="3">
    <location>
        <begin position="12"/>
        <end position="30"/>
    </location>
</feature>
<name>A0A804RKM6_MAIZE</name>
<evidence type="ECO:0007829" key="7">
    <source>
        <dbReference type="PeptideAtlas" id="A0A804RKM6"/>
    </source>
</evidence>
<keyword evidence="6" id="KW-1185">Reference proteome</keyword>
<feature type="compositionally biased region" description="Acidic residues" evidence="2">
    <location>
        <begin position="239"/>
        <end position="248"/>
    </location>
</feature>
<dbReference type="Pfam" id="PF13912">
    <property type="entry name" value="zf-C2H2_6"/>
    <property type="match status" value="3"/>
</dbReference>
<keyword evidence="7" id="KW-1267">Proteomics identification</keyword>
<dbReference type="InterPro" id="IPR013087">
    <property type="entry name" value="Znf_C2H2_type"/>
</dbReference>
<sequence length="673" mass="71609">MCESPSSSVRTCLFLHALIGMAFTSFTPLLPSSPHAVTMHDRRSTALHVLYVATREAGGAIDMIRRHRRLRNAVMCESSMFLVRACMYVCALVPYFILLCLTFANVTMHNQMSPSPSPSPPQPSRPPPEYKHFCRVCNKGFTCGSALGGHMRAHGASDVDGFGVDDDDSLDEEPTAPARCTGADQWDVAGTSSATHAYALRANPNRLIRSCQVCKNCGKEFTSWDLFLQHGKCNSSEGGEGEEGEMDGSDSLRSSLPASEAGGGGEEDPAVAAAAWSKGKRSRRVVRTDDPSSTMVSAERCTSGDEDEELANFLVMLSSSKSNNNDDQTIVITADHHKEPVCASTGEGGGGGEPLPFQSQTISLFTQTQTQEPVVPLLPSTVAATVSQYIAPISRGVFECKACKKVFTSHQALGGHRASHKKVKGCFAARFDNNATETAINNPTIAADTNSKAVVVNNADASVDAATRVFAITSVDTDVGTSNEATSSSLSMAHAVPIRHNPASATTTTFTVAAHCKKNVKMHECSVCHRLFTSGQALGGHKRCHWLTSNTSDPCNPLAIPPLTEDLVVGEVKHHDDTLQPTVDATEPLLDLTIAANPAVALAASTMRPDIASTVHLKQLVVAAPSNNVSHRKKTAATGSHTTDAVVEEDEADSIIIKKAKISDLKDVVNMDG</sequence>
<keyword evidence="3" id="KW-0472">Membrane</keyword>
<dbReference type="PANTHER" id="PTHR47068">
    <property type="entry name" value="OS02G0659100 PROTEIN"/>
    <property type="match status" value="1"/>
</dbReference>
<reference evidence="6" key="1">
    <citation type="journal article" date="2009" name="Science">
        <title>The B73 maize genome: complexity, diversity, and dynamics.</title>
        <authorList>
            <person name="Schnable P.S."/>
            <person name="Ware D."/>
            <person name="Fulton R.S."/>
            <person name="Stein J.C."/>
            <person name="Wei F."/>
            <person name="Pasternak S."/>
            <person name="Liang C."/>
            <person name="Zhang J."/>
            <person name="Fulton L."/>
            <person name="Graves T.A."/>
            <person name="Minx P."/>
            <person name="Reily A.D."/>
            <person name="Courtney L."/>
            <person name="Kruchowski S.S."/>
            <person name="Tomlinson C."/>
            <person name="Strong C."/>
            <person name="Delehaunty K."/>
            <person name="Fronick C."/>
            <person name="Courtney B."/>
            <person name="Rock S.M."/>
            <person name="Belter E."/>
            <person name="Du F."/>
            <person name="Kim K."/>
            <person name="Abbott R.M."/>
            <person name="Cotton M."/>
            <person name="Levy A."/>
            <person name="Marchetto P."/>
            <person name="Ochoa K."/>
            <person name="Jackson S.M."/>
            <person name="Gillam B."/>
            <person name="Chen W."/>
            <person name="Yan L."/>
            <person name="Higginbotham J."/>
            <person name="Cardenas M."/>
            <person name="Waligorski J."/>
            <person name="Applebaum E."/>
            <person name="Phelps L."/>
            <person name="Falcone J."/>
            <person name="Kanchi K."/>
            <person name="Thane T."/>
            <person name="Scimone A."/>
            <person name="Thane N."/>
            <person name="Henke J."/>
            <person name="Wang T."/>
            <person name="Ruppert J."/>
            <person name="Shah N."/>
            <person name="Rotter K."/>
            <person name="Hodges J."/>
            <person name="Ingenthron E."/>
            <person name="Cordes M."/>
            <person name="Kohlberg S."/>
            <person name="Sgro J."/>
            <person name="Delgado B."/>
            <person name="Mead K."/>
            <person name="Chinwalla A."/>
            <person name="Leonard S."/>
            <person name="Crouse K."/>
            <person name="Collura K."/>
            <person name="Kudrna D."/>
            <person name="Currie J."/>
            <person name="He R."/>
            <person name="Angelova A."/>
            <person name="Rajasekar S."/>
            <person name="Mueller T."/>
            <person name="Lomeli R."/>
            <person name="Scara G."/>
            <person name="Ko A."/>
            <person name="Delaney K."/>
            <person name="Wissotski M."/>
            <person name="Lopez G."/>
            <person name="Campos D."/>
            <person name="Braidotti M."/>
            <person name="Ashley E."/>
            <person name="Golser W."/>
            <person name="Kim H."/>
            <person name="Lee S."/>
            <person name="Lin J."/>
            <person name="Dujmic Z."/>
            <person name="Kim W."/>
            <person name="Talag J."/>
            <person name="Zuccolo A."/>
            <person name="Fan C."/>
            <person name="Sebastian A."/>
            <person name="Kramer M."/>
            <person name="Spiegel L."/>
            <person name="Nascimento L."/>
            <person name="Zutavern T."/>
            <person name="Miller B."/>
            <person name="Ambroise C."/>
            <person name="Muller S."/>
            <person name="Spooner W."/>
            <person name="Narechania A."/>
            <person name="Ren L."/>
            <person name="Wei S."/>
            <person name="Kumari S."/>
            <person name="Faga B."/>
            <person name="Levy M.J."/>
            <person name="McMahan L."/>
            <person name="Van Buren P."/>
            <person name="Vaughn M.W."/>
            <person name="Ying K."/>
            <person name="Yeh C.-T."/>
            <person name="Emrich S.J."/>
            <person name="Jia Y."/>
            <person name="Kalyanaraman A."/>
            <person name="Hsia A.-P."/>
            <person name="Barbazuk W.B."/>
            <person name="Baucom R.S."/>
            <person name="Brutnell T.P."/>
            <person name="Carpita N.C."/>
            <person name="Chaparro C."/>
            <person name="Chia J.-M."/>
            <person name="Deragon J.-M."/>
            <person name="Estill J.C."/>
            <person name="Fu Y."/>
            <person name="Jeddeloh J.A."/>
            <person name="Han Y."/>
            <person name="Lee H."/>
            <person name="Li P."/>
            <person name="Lisch D.R."/>
            <person name="Liu S."/>
            <person name="Liu Z."/>
            <person name="Nagel D.H."/>
            <person name="McCann M.C."/>
            <person name="SanMiguel P."/>
            <person name="Myers A.M."/>
            <person name="Nettleton D."/>
            <person name="Nguyen J."/>
            <person name="Penning B.W."/>
            <person name="Ponnala L."/>
            <person name="Schneider K.L."/>
            <person name="Schwartz D.C."/>
            <person name="Sharma A."/>
            <person name="Soderlund C."/>
            <person name="Springer N.M."/>
            <person name="Sun Q."/>
            <person name="Wang H."/>
            <person name="Waterman M."/>
            <person name="Westerman R."/>
            <person name="Wolfgruber T.K."/>
            <person name="Yang L."/>
            <person name="Yu Y."/>
            <person name="Zhang L."/>
            <person name="Zhou S."/>
            <person name="Zhu Q."/>
            <person name="Bennetzen J.L."/>
            <person name="Dawe R.K."/>
            <person name="Jiang J."/>
            <person name="Jiang N."/>
            <person name="Presting G.G."/>
            <person name="Wessler S.R."/>
            <person name="Aluru S."/>
            <person name="Martienssen R.A."/>
            <person name="Clifton S.W."/>
            <person name="McCombie W.R."/>
            <person name="Wing R.A."/>
            <person name="Wilson R.K."/>
        </authorList>
    </citation>
    <scope>NUCLEOTIDE SEQUENCE [LARGE SCALE GENOMIC DNA]</scope>
    <source>
        <strain evidence="6">cv. B73</strain>
    </source>
</reference>
<dbReference type="PROSITE" id="PS00028">
    <property type="entry name" value="ZINC_FINGER_C2H2_1"/>
    <property type="match status" value="3"/>
</dbReference>